<dbReference type="GO" id="GO:0005615">
    <property type="term" value="C:extracellular space"/>
    <property type="evidence" value="ECO:0007669"/>
    <property type="project" value="TreeGrafter"/>
</dbReference>
<dbReference type="EMBL" id="CP053921">
    <property type="protein sequence ID" value="QKG70016.1"/>
    <property type="molecule type" value="Genomic_DNA"/>
</dbReference>
<dbReference type="AlphaFoldDB" id="A0A7D3XTD2"/>
<sequence>MGEGTRIMKISVGRIAAVSAVALASAGSVSTGTAQSTAAKGAKIDNAYICVFNPGLVAKSNVRAEAARSANAAGGRVGFTYQNTIRGFSINASAQGISRMQANNPRIAYCEQDQLMSIDAQGRGKKPGGGGGSPPPETDPWGVVRVGGGLTGITKTAWVIDTGIDYDHPDLNVDTSRAASFTRESDGNDLNGHGTHVAGIIGAKRGNGIGVYGVAPGIKVVPVKVLTRNGSGSNSGVIAGIDYAADNFSTGDVANMSLGGGFSQALNDAVVTAAGSGLKFAIAAGNESTDANTRSPASANGANIYTISSFAKGDKWSSFSNYGNPPIDYAEPGSSIYSTYKDGGYATLSGTSMASPHAAGLLLLGGISNGGPVSGDPDNNPDMIGIN</sequence>
<dbReference type="PROSITE" id="PS00136">
    <property type="entry name" value="SUBTILASE_ASP"/>
    <property type="match status" value="1"/>
</dbReference>
<dbReference type="InterPro" id="IPR037045">
    <property type="entry name" value="S8pro/Inhibitor_I9_sf"/>
</dbReference>
<protein>
    <submittedName>
        <fullName evidence="10">S8 family serine peptidase</fullName>
    </submittedName>
</protein>
<evidence type="ECO:0000313" key="10">
    <source>
        <dbReference type="EMBL" id="QKG70016.1"/>
    </source>
</evidence>
<keyword evidence="3 5" id="KW-0378">Hydrolase</keyword>
<dbReference type="PANTHER" id="PTHR43806:SF11">
    <property type="entry name" value="CEREVISIN-RELATED"/>
    <property type="match status" value="1"/>
</dbReference>
<evidence type="ECO:0000256" key="3">
    <source>
        <dbReference type="ARBA" id="ARBA00022801"/>
    </source>
</evidence>
<evidence type="ECO:0000256" key="5">
    <source>
        <dbReference type="PROSITE-ProRule" id="PRU01240"/>
    </source>
</evidence>
<evidence type="ECO:0000256" key="8">
    <source>
        <dbReference type="SAM" id="SignalP"/>
    </source>
</evidence>
<dbReference type="InterPro" id="IPR050131">
    <property type="entry name" value="Peptidase_S8_subtilisin-like"/>
</dbReference>
<dbReference type="PROSITE" id="PS51892">
    <property type="entry name" value="SUBTILASE"/>
    <property type="match status" value="1"/>
</dbReference>
<dbReference type="Proteomes" id="UP000504693">
    <property type="component" value="Chromosome"/>
</dbReference>
<dbReference type="InterPro" id="IPR036852">
    <property type="entry name" value="Peptidase_S8/S53_dom_sf"/>
</dbReference>
<feature type="active site" description="Charge relay system" evidence="5">
    <location>
        <position position="352"/>
    </location>
</feature>
<comment type="similarity">
    <text evidence="1 5 6">Belongs to the peptidase S8 family.</text>
</comment>
<dbReference type="Gene3D" id="3.40.50.200">
    <property type="entry name" value="Peptidase S8/S53 domain"/>
    <property type="match status" value="1"/>
</dbReference>
<keyword evidence="2 5" id="KW-0645">Protease</keyword>
<evidence type="ECO:0000256" key="2">
    <source>
        <dbReference type="ARBA" id="ARBA00022670"/>
    </source>
</evidence>
<evidence type="ECO:0000256" key="6">
    <source>
        <dbReference type="RuleBase" id="RU003355"/>
    </source>
</evidence>
<feature type="signal peptide" evidence="8">
    <location>
        <begin position="1"/>
        <end position="24"/>
    </location>
</feature>
<organism evidence="10 11">
    <name type="scientific">Erythrobacter mangrovi</name>
    <dbReference type="NCBI Taxonomy" id="2739433"/>
    <lineage>
        <taxon>Bacteria</taxon>
        <taxon>Pseudomonadati</taxon>
        <taxon>Pseudomonadota</taxon>
        <taxon>Alphaproteobacteria</taxon>
        <taxon>Sphingomonadales</taxon>
        <taxon>Erythrobacteraceae</taxon>
        <taxon>Erythrobacter/Porphyrobacter group</taxon>
        <taxon>Erythrobacter</taxon>
    </lineage>
</organism>
<feature type="domain" description="Peptidase S8/S53" evidence="9">
    <location>
        <begin position="159"/>
        <end position="362"/>
    </location>
</feature>
<proteinExistence type="inferred from homology"/>
<evidence type="ECO:0000259" key="9">
    <source>
        <dbReference type="Pfam" id="PF00082"/>
    </source>
</evidence>
<dbReference type="PROSITE" id="PS00137">
    <property type="entry name" value="SUBTILASE_HIS"/>
    <property type="match status" value="1"/>
</dbReference>
<dbReference type="Pfam" id="PF00082">
    <property type="entry name" value="Peptidase_S8"/>
    <property type="match status" value="1"/>
</dbReference>
<dbReference type="InterPro" id="IPR000209">
    <property type="entry name" value="Peptidase_S8/S53_dom"/>
</dbReference>
<keyword evidence="11" id="KW-1185">Reference proteome</keyword>
<dbReference type="InterPro" id="IPR022398">
    <property type="entry name" value="Peptidase_S8_His-AS"/>
</dbReference>
<dbReference type="PROSITE" id="PS00138">
    <property type="entry name" value="SUBTILASE_SER"/>
    <property type="match status" value="1"/>
</dbReference>
<dbReference type="InterPro" id="IPR023828">
    <property type="entry name" value="Peptidase_S8_Ser-AS"/>
</dbReference>
<reference evidence="10 11" key="1">
    <citation type="submission" date="2020-05" db="EMBL/GenBank/DDBJ databases">
        <title>Erythrobacter mangrovi sp. nov., isolated from rhizosphere soil of mangrove plant (Kandelia candel).</title>
        <authorList>
            <person name="Ye Y.H."/>
        </authorList>
    </citation>
    <scope>NUCLEOTIDE SEQUENCE [LARGE SCALE GENOMIC DNA]</scope>
    <source>
        <strain evidence="10 11">EB310</strain>
    </source>
</reference>
<feature type="active site" description="Charge relay system" evidence="5">
    <location>
        <position position="161"/>
    </location>
</feature>
<dbReference type="GO" id="GO:0006508">
    <property type="term" value="P:proteolysis"/>
    <property type="evidence" value="ECO:0007669"/>
    <property type="project" value="UniProtKB-KW"/>
</dbReference>
<dbReference type="InterPro" id="IPR023827">
    <property type="entry name" value="Peptidase_S8_Asp-AS"/>
</dbReference>
<dbReference type="PANTHER" id="PTHR43806">
    <property type="entry name" value="PEPTIDASE S8"/>
    <property type="match status" value="1"/>
</dbReference>
<dbReference type="Gene3D" id="3.30.70.80">
    <property type="entry name" value="Peptidase S8 propeptide/proteinase inhibitor I9"/>
    <property type="match status" value="1"/>
</dbReference>
<dbReference type="PRINTS" id="PR00723">
    <property type="entry name" value="SUBTILISIN"/>
</dbReference>
<feature type="chain" id="PRO_5028849706" evidence="8">
    <location>
        <begin position="25"/>
        <end position="387"/>
    </location>
</feature>
<evidence type="ECO:0000256" key="7">
    <source>
        <dbReference type="SAM" id="MobiDB-lite"/>
    </source>
</evidence>
<dbReference type="GO" id="GO:0004252">
    <property type="term" value="F:serine-type endopeptidase activity"/>
    <property type="evidence" value="ECO:0007669"/>
    <property type="project" value="UniProtKB-UniRule"/>
</dbReference>
<name>A0A7D3XTD2_9SPHN</name>
<dbReference type="KEGG" id="emv:HQR01_00755"/>
<accession>A0A7D3XTD2</accession>
<feature type="region of interest" description="Disordered" evidence="7">
    <location>
        <begin position="120"/>
        <end position="140"/>
    </location>
</feature>
<dbReference type="SUPFAM" id="SSF52743">
    <property type="entry name" value="Subtilisin-like"/>
    <property type="match status" value="1"/>
</dbReference>
<keyword evidence="8" id="KW-0732">Signal</keyword>
<gene>
    <name evidence="10" type="ORF">HQR01_00755</name>
</gene>
<evidence type="ECO:0000256" key="4">
    <source>
        <dbReference type="ARBA" id="ARBA00022825"/>
    </source>
</evidence>
<dbReference type="InterPro" id="IPR015500">
    <property type="entry name" value="Peptidase_S8_subtilisin-rel"/>
</dbReference>
<evidence type="ECO:0000313" key="11">
    <source>
        <dbReference type="Proteomes" id="UP000504693"/>
    </source>
</evidence>
<dbReference type="SUPFAM" id="SSF54897">
    <property type="entry name" value="Protease propeptides/inhibitors"/>
    <property type="match status" value="1"/>
</dbReference>
<evidence type="ECO:0000256" key="1">
    <source>
        <dbReference type="ARBA" id="ARBA00011073"/>
    </source>
</evidence>
<keyword evidence="4 5" id="KW-0720">Serine protease</keyword>
<feature type="active site" description="Charge relay system" evidence="5">
    <location>
        <position position="193"/>
    </location>
</feature>